<reference evidence="1 2" key="1">
    <citation type="journal article" date="2018" name="Sci. Rep.">
        <title>Extensive genomic diversity among Mycobacterium marinum strains revealed by whole genome sequencing.</title>
        <authorList>
            <person name="Das S."/>
            <person name="Pettersson B.M."/>
            <person name="Behra P.R."/>
            <person name="Mallick A."/>
            <person name="Cheramie M."/>
            <person name="Ramesh M."/>
            <person name="Shirreff L."/>
            <person name="DuCote T."/>
            <person name="Dasgupta S."/>
            <person name="Ennis D.G."/>
            <person name="Kirsebom L.A."/>
        </authorList>
    </citation>
    <scope>NUCLEOTIDE SEQUENCE [LARGE SCALE GENOMIC DNA]</scope>
    <source>
        <strain evidence="1 2">Davis1</strain>
    </source>
</reference>
<dbReference type="EMBL" id="PEDF01000085">
    <property type="protein sequence ID" value="RFZ40798.1"/>
    <property type="molecule type" value="Genomic_DNA"/>
</dbReference>
<proteinExistence type="predicted"/>
<dbReference type="SUPFAM" id="SSF52777">
    <property type="entry name" value="CoA-dependent acyltransferases"/>
    <property type="match status" value="1"/>
</dbReference>
<organism evidence="1 2">
    <name type="scientific">Mycobacterium marinum</name>
    <dbReference type="NCBI Taxonomy" id="1781"/>
    <lineage>
        <taxon>Bacteria</taxon>
        <taxon>Bacillati</taxon>
        <taxon>Actinomycetota</taxon>
        <taxon>Actinomycetes</taxon>
        <taxon>Mycobacteriales</taxon>
        <taxon>Mycobacteriaceae</taxon>
        <taxon>Mycobacterium</taxon>
        <taxon>Mycobacterium ulcerans group</taxon>
    </lineage>
</organism>
<name>A0A2Z5YEQ3_MYCMR</name>
<dbReference type="Gene3D" id="3.30.559.10">
    <property type="entry name" value="Chloramphenicol acetyltransferase-like domain"/>
    <property type="match status" value="1"/>
</dbReference>
<evidence type="ECO:0000313" key="1">
    <source>
        <dbReference type="EMBL" id="RFZ40798.1"/>
    </source>
</evidence>
<dbReference type="InterPro" id="IPR023213">
    <property type="entry name" value="CAT-like_dom_sf"/>
</dbReference>
<accession>A0A2Z5YEQ3</accession>
<comment type="caution">
    <text evidence="1">The sequence shown here is derived from an EMBL/GenBank/DDBJ whole genome shotgun (WGS) entry which is preliminary data.</text>
</comment>
<sequence>MAYRLGGKQGVLNESRTRSSSAMTDNRIAFLDQAAFLRLRATGFETVGQTLWIYDREADMDGLRRFNENLGYGLLGRRIERSPLPFGRPRWVAHHEAPDIDVAATPRPRSEITAWLDERAQIPVDPEYGPCWHLGVLPLQDGGTAVSVVITHSVVDGVAGGLAVFEAINGITRDFGYPPPGSRGRTEGLLVDLWDALRGLPEVFRALLALILIVLRRDTGAAGQPGKPPTVSDGADEPIVTPSVTAFCDLETWDSCALDLSGSSGSLFVSFATRLAQLMGRVRATDGAVTIIMPVSERTNDDTRANAVTAITFDLDPDRARTDLQFIRNETKQSLSALKDTPNELLKPLPLVPYTPKWLARKMEVLAMATSDLPVGCSNLGELSQALTRVDGTGARYSSARMFNRGATRQRFERESGELYLFSGRLENSVFISVSAYQPGAENSNQYLRGLVEQTLADYSLKAEILG</sequence>
<gene>
    <name evidence="1" type="ORF">DAVIS_02763</name>
</gene>
<dbReference type="AlphaFoldDB" id="A0A2Z5YEQ3"/>
<protein>
    <submittedName>
        <fullName evidence="1">Uncharacterized protein</fullName>
    </submittedName>
</protein>
<evidence type="ECO:0000313" key="2">
    <source>
        <dbReference type="Proteomes" id="UP000257451"/>
    </source>
</evidence>
<dbReference type="Proteomes" id="UP000257451">
    <property type="component" value="Unassembled WGS sequence"/>
</dbReference>